<evidence type="ECO:0000256" key="1">
    <source>
        <dbReference type="ARBA" id="ARBA00022490"/>
    </source>
</evidence>
<dbReference type="CDD" id="cd01854">
    <property type="entry name" value="YjeQ_EngC"/>
    <property type="match status" value="1"/>
</dbReference>
<dbReference type="GO" id="GO:0042274">
    <property type="term" value="P:ribosomal small subunit biogenesis"/>
    <property type="evidence" value="ECO:0007669"/>
    <property type="project" value="UniProtKB-UniRule"/>
</dbReference>
<keyword evidence="4 10" id="KW-0699">rRNA-binding</keyword>
<keyword evidence="1 10" id="KW-0963">Cytoplasm</keyword>
<keyword evidence="14" id="KW-1185">Reference proteome</keyword>
<dbReference type="GO" id="GO:0005525">
    <property type="term" value="F:GTP binding"/>
    <property type="evidence" value="ECO:0007669"/>
    <property type="project" value="UniProtKB-UniRule"/>
</dbReference>
<dbReference type="GO" id="GO:0005737">
    <property type="term" value="C:cytoplasm"/>
    <property type="evidence" value="ECO:0007669"/>
    <property type="project" value="UniProtKB-SubCell"/>
</dbReference>
<evidence type="ECO:0000256" key="3">
    <source>
        <dbReference type="ARBA" id="ARBA00022723"/>
    </source>
</evidence>
<dbReference type="KEGG" id="bhu:bhn_I0945"/>
<keyword evidence="9 10" id="KW-0342">GTP-binding</keyword>
<evidence type="ECO:0000256" key="2">
    <source>
        <dbReference type="ARBA" id="ARBA00022517"/>
    </source>
</evidence>
<sequence length="334" mass="37112">MNNSNEKLSKGRVSAIHKNSYILRFEGKDISAKLKGSFREEEAENLPVVGDYVSFAYNENGDSLIASVYERTSFLQRPDQAKTGVMQYMVANVDYTFIVTSLNEDYSFNRIARYVSVVLQGHSIPVVILTKSDLCSNYGRYIREVESVSDQVRVHAISALYGIGTDELQEYMRPGVTICLMGSSGAGKSTLLNELAGEDLMKTSAVRESDSTGRHTTTYRQLIELDNGVSMIDTPGMREIGMASSEQGIDNTFSDILALEKNCKFSDCKHDTEPGCAIKAAIESGELSIERYNLYKSLLSENTRNYAKKKEISKWAKAAKKMKMSPRDGGYGSF</sequence>
<keyword evidence="2 10" id="KW-0690">Ribosome biogenesis</keyword>
<feature type="domain" description="EngC GTPase" evidence="11">
    <location>
        <begin position="91"/>
        <end position="238"/>
    </location>
</feature>
<dbReference type="InterPro" id="IPR010914">
    <property type="entry name" value="RsgA_GTPase_dom"/>
</dbReference>
<dbReference type="Gene3D" id="3.40.50.300">
    <property type="entry name" value="P-loop containing nucleotide triphosphate hydrolases"/>
    <property type="match status" value="1"/>
</dbReference>
<feature type="binding site" evidence="10">
    <location>
        <position position="270"/>
    </location>
    <ligand>
        <name>Zn(2+)</name>
        <dbReference type="ChEBI" id="CHEBI:29105"/>
    </ligand>
</feature>
<dbReference type="Gene3D" id="1.10.40.50">
    <property type="entry name" value="Probable gtpase engc, domain 3"/>
    <property type="match status" value="1"/>
</dbReference>
<comment type="subcellular location">
    <subcellularLocation>
        <location evidence="10">Cytoplasm</location>
    </subcellularLocation>
</comment>
<evidence type="ECO:0000259" key="11">
    <source>
        <dbReference type="PROSITE" id="PS50936"/>
    </source>
</evidence>
<dbReference type="EMBL" id="CP017831">
    <property type="protein sequence ID" value="AOZ95979.1"/>
    <property type="molecule type" value="Genomic_DNA"/>
</dbReference>
<proteinExistence type="inferred from homology"/>
<dbReference type="PANTHER" id="PTHR32120">
    <property type="entry name" value="SMALL RIBOSOMAL SUBUNIT BIOGENESIS GTPASE RSGA"/>
    <property type="match status" value="1"/>
</dbReference>
<dbReference type="AlphaFoldDB" id="A0A1D9P0I0"/>
<evidence type="ECO:0000256" key="5">
    <source>
        <dbReference type="ARBA" id="ARBA00022741"/>
    </source>
</evidence>
<dbReference type="GO" id="GO:0046872">
    <property type="term" value="F:metal ion binding"/>
    <property type="evidence" value="ECO:0007669"/>
    <property type="project" value="UniProtKB-KW"/>
</dbReference>
<feature type="binding site" evidence="10">
    <location>
        <position position="268"/>
    </location>
    <ligand>
        <name>Zn(2+)</name>
        <dbReference type="ChEBI" id="CHEBI:29105"/>
    </ligand>
</feature>
<dbReference type="InterPro" id="IPR012340">
    <property type="entry name" value="NA-bd_OB-fold"/>
</dbReference>
<dbReference type="SUPFAM" id="SSF52540">
    <property type="entry name" value="P-loop containing nucleoside triphosphate hydrolases"/>
    <property type="match status" value="1"/>
</dbReference>
<dbReference type="RefSeq" id="WP_071175701.1">
    <property type="nucleotide sequence ID" value="NZ_CP017831.1"/>
</dbReference>
<accession>A0A1D9P0I0</accession>
<feature type="binding site" evidence="10">
    <location>
        <begin position="130"/>
        <end position="133"/>
    </location>
    <ligand>
        <name>GTP</name>
        <dbReference type="ChEBI" id="CHEBI:37565"/>
    </ligand>
</feature>
<dbReference type="SUPFAM" id="SSF50249">
    <property type="entry name" value="Nucleic acid-binding proteins"/>
    <property type="match status" value="1"/>
</dbReference>
<evidence type="ECO:0000313" key="13">
    <source>
        <dbReference type="EMBL" id="AOZ95979.1"/>
    </source>
</evidence>
<gene>
    <name evidence="10" type="primary">rsgA</name>
    <name evidence="13" type="ORF">bhn_I0945</name>
</gene>
<feature type="binding site" evidence="10">
    <location>
        <position position="276"/>
    </location>
    <ligand>
        <name>Zn(2+)</name>
        <dbReference type="ChEBI" id="CHEBI:29105"/>
    </ligand>
</feature>
<dbReference type="EC" id="3.6.1.-" evidence="10"/>
<dbReference type="Pfam" id="PF03193">
    <property type="entry name" value="RsgA_GTPase"/>
    <property type="match status" value="1"/>
</dbReference>
<dbReference type="InterPro" id="IPR030378">
    <property type="entry name" value="G_CP_dom"/>
</dbReference>
<protein>
    <recommendedName>
        <fullName evidence="10">Small ribosomal subunit biogenesis GTPase RsgA</fullName>
        <ecNumber evidence="10">3.6.1.-</ecNumber>
    </recommendedName>
</protein>
<keyword evidence="3 10" id="KW-0479">Metal-binding</keyword>
<dbReference type="GO" id="GO:0003924">
    <property type="term" value="F:GTPase activity"/>
    <property type="evidence" value="ECO:0007669"/>
    <property type="project" value="UniProtKB-UniRule"/>
</dbReference>
<evidence type="ECO:0000256" key="6">
    <source>
        <dbReference type="ARBA" id="ARBA00022801"/>
    </source>
</evidence>
<evidence type="ECO:0000256" key="7">
    <source>
        <dbReference type="ARBA" id="ARBA00022833"/>
    </source>
</evidence>
<feature type="binding site" evidence="10">
    <location>
        <begin position="182"/>
        <end position="190"/>
    </location>
    <ligand>
        <name>GTP</name>
        <dbReference type="ChEBI" id="CHEBI:37565"/>
    </ligand>
</feature>
<dbReference type="Gene3D" id="2.40.50.140">
    <property type="entry name" value="Nucleic acid-binding proteins"/>
    <property type="match status" value="1"/>
</dbReference>
<dbReference type="OrthoDB" id="9809485at2"/>
<evidence type="ECO:0000256" key="4">
    <source>
        <dbReference type="ARBA" id="ARBA00022730"/>
    </source>
</evidence>
<evidence type="ECO:0000256" key="10">
    <source>
        <dbReference type="HAMAP-Rule" id="MF_01820"/>
    </source>
</evidence>
<keyword evidence="5 10" id="KW-0547">Nucleotide-binding</keyword>
<dbReference type="InterPro" id="IPR027417">
    <property type="entry name" value="P-loop_NTPase"/>
</dbReference>
<reference evidence="14" key="1">
    <citation type="submission" date="2016-10" db="EMBL/GenBank/DDBJ databases">
        <title>The complete genome sequence of the rumen bacterium Butyrivibrio hungatei MB2003.</title>
        <authorList>
            <person name="Palevich N."/>
            <person name="Kelly W.J."/>
            <person name="Leahy S.C."/>
            <person name="Altermann E."/>
            <person name="Rakonjac J."/>
            <person name="Attwood G.T."/>
        </authorList>
    </citation>
    <scope>NUCLEOTIDE SEQUENCE [LARGE SCALE GENOMIC DNA]</scope>
    <source>
        <strain evidence="14">MB2003</strain>
    </source>
</reference>
<evidence type="ECO:0000256" key="9">
    <source>
        <dbReference type="ARBA" id="ARBA00023134"/>
    </source>
</evidence>
<dbReference type="Proteomes" id="UP000179284">
    <property type="component" value="Chromosome I"/>
</dbReference>
<evidence type="ECO:0000256" key="8">
    <source>
        <dbReference type="ARBA" id="ARBA00022884"/>
    </source>
</evidence>
<evidence type="ECO:0000313" key="14">
    <source>
        <dbReference type="Proteomes" id="UP000179284"/>
    </source>
</evidence>
<comment type="subunit">
    <text evidence="10">Monomer. Associates with 30S ribosomal subunit, binds 16S rRNA.</text>
</comment>
<dbReference type="InterPro" id="IPR004881">
    <property type="entry name" value="Ribosome_biogen_GTPase_RsgA"/>
</dbReference>
<keyword evidence="7 10" id="KW-0862">Zinc</keyword>
<dbReference type="GO" id="GO:0019843">
    <property type="term" value="F:rRNA binding"/>
    <property type="evidence" value="ECO:0007669"/>
    <property type="project" value="UniProtKB-KW"/>
</dbReference>
<dbReference type="PROSITE" id="PS51721">
    <property type="entry name" value="G_CP"/>
    <property type="match status" value="1"/>
</dbReference>
<keyword evidence="6 10" id="KW-0378">Hydrolase</keyword>
<comment type="similarity">
    <text evidence="10">Belongs to the TRAFAC class YlqF/YawG GTPase family. RsgA subfamily.</text>
</comment>
<name>A0A1D9P0I0_9FIRM</name>
<comment type="function">
    <text evidence="10">One of several proteins that assist in the late maturation steps of the functional core of the 30S ribosomal subunit. Helps release RbfA from mature subunits. May play a role in the assembly of ribosomal proteins into the subunit. Circularly permuted GTPase that catalyzes slow GTP hydrolysis, GTPase activity is stimulated by the 30S ribosomal subunit.</text>
</comment>
<feature type="binding site" evidence="10">
    <location>
        <position position="263"/>
    </location>
    <ligand>
        <name>Zn(2+)</name>
        <dbReference type="ChEBI" id="CHEBI:29105"/>
    </ligand>
</feature>
<keyword evidence="8 10" id="KW-0694">RNA-binding</keyword>
<feature type="domain" description="CP-type G" evidence="12">
    <location>
        <begin position="79"/>
        <end position="240"/>
    </location>
</feature>
<dbReference type="PROSITE" id="PS50936">
    <property type="entry name" value="ENGC_GTPASE"/>
    <property type="match status" value="1"/>
</dbReference>
<dbReference type="PANTHER" id="PTHR32120:SF10">
    <property type="entry name" value="SMALL RIBOSOMAL SUBUNIT BIOGENESIS GTPASE RSGA"/>
    <property type="match status" value="1"/>
</dbReference>
<dbReference type="NCBIfam" id="TIGR00157">
    <property type="entry name" value="ribosome small subunit-dependent GTPase A"/>
    <property type="match status" value="1"/>
</dbReference>
<dbReference type="HAMAP" id="MF_01820">
    <property type="entry name" value="GTPase_RsgA"/>
    <property type="match status" value="1"/>
</dbReference>
<comment type="cofactor">
    <cofactor evidence="10">
        <name>Zn(2+)</name>
        <dbReference type="ChEBI" id="CHEBI:29105"/>
    </cofactor>
    <text evidence="10">Binds 1 zinc ion per subunit.</text>
</comment>
<evidence type="ECO:0000259" key="12">
    <source>
        <dbReference type="PROSITE" id="PS51721"/>
    </source>
</evidence>
<organism evidence="13 14">
    <name type="scientific">Butyrivibrio hungatei</name>
    <dbReference type="NCBI Taxonomy" id="185008"/>
    <lineage>
        <taxon>Bacteria</taxon>
        <taxon>Bacillati</taxon>
        <taxon>Bacillota</taxon>
        <taxon>Clostridia</taxon>
        <taxon>Lachnospirales</taxon>
        <taxon>Lachnospiraceae</taxon>
        <taxon>Butyrivibrio</taxon>
    </lineage>
</organism>